<feature type="transmembrane region" description="Helical" evidence="6">
    <location>
        <begin position="77"/>
        <end position="94"/>
    </location>
</feature>
<feature type="transmembrane region" description="Helical" evidence="6">
    <location>
        <begin position="44"/>
        <end position="65"/>
    </location>
</feature>
<evidence type="ECO:0000256" key="1">
    <source>
        <dbReference type="ARBA" id="ARBA00004141"/>
    </source>
</evidence>
<evidence type="ECO:0000313" key="8">
    <source>
        <dbReference type="EMBL" id="MVA59572.1"/>
    </source>
</evidence>
<keyword evidence="3 6" id="KW-0812">Transmembrane</keyword>
<protein>
    <submittedName>
        <fullName evidence="8">EamA family transporter</fullName>
    </submittedName>
</protein>
<dbReference type="InterPro" id="IPR000620">
    <property type="entry name" value="EamA_dom"/>
</dbReference>
<comment type="caution">
    <text evidence="8">The sequence shown here is derived from an EMBL/GenBank/DDBJ whole genome shotgun (WGS) entry which is preliminary data.</text>
</comment>
<sequence>MLMRTDVSTKPVLIAALGVALFSALDAIMKVISSEYPIAQATGMRYFAGAIAATIYYIGVGGSLPRTDAILRSIPRSLANLTAGACFFLAISRLHLVDAIVLTFLSPLFISFWGWILLRERLNCRGLATMLVGLVGVFVIVQGLGLDLQHRFDLVGFLAAISTAALYALSMVMTRSQSRRDPLPTLVLLPSILGSVFSALPMLVVWHPVATLHYLLLACVGAIGTAAYICLAWAYASSQVGRLSLLEYTGLIWGAAFGYIFFREMPSLSTVVGAVLIIGACLPAINSEPIKEEERNSS</sequence>
<dbReference type="InterPro" id="IPR037185">
    <property type="entry name" value="EmrE-like"/>
</dbReference>
<evidence type="ECO:0000256" key="6">
    <source>
        <dbReference type="SAM" id="Phobius"/>
    </source>
</evidence>
<feature type="transmembrane region" description="Helical" evidence="6">
    <location>
        <begin position="186"/>
        <end position="206"/>
    </location>
</feature>
<feature type="transmembrane region" description="Helical" evidence="6">
    <location>
        <begin position="243"/>
        <end position="262"/>
    </location>
</feature>
<feature type="transmembrane region" description="Helical" evidence="6">
    <location>
        <begin position="154"/>
        <end position="174"/>
    </location>
</feature>
<keyword evidence="5 6" id="KW-0472">Membrane</keyword>
<evidence type="ECO:0000256" key="5">
    <source>
        <dbReference type="ARBA" id="ARBA00023136"/>
    </source>
</evidence>
<dbReference type="PANTHER" id="PTHR22911:SF6">
    <property type="entry name" value="SOLUTE CARRIER FAMILY 35 MEMBER G1"/>
    <property type="match status" value="1"/>
</dbReference>
<reference evidence="8 9" key="1">
    <citation type="submission" date="2019-12" db="EMBL/GenBank/DDBJ databases">
        <title>Whole-genome sequencing of Allorhizobium vitis.</title>
        <authorList>
            <person name="Gan H.M."/>
            <person name="Szegedi E."/>
            <person name="Burr T."/>
            <person name="Savka M.A."/>
        </authorList>
    </citation>
    <scope>NUCLEOTIDE SEQUENCE [LARGE SCALE GENOMIC DNA]</scope>
    <source>
        <strain evidence="8 9">CG415</strain>
    </source>
</reference>
<dbReference type="GO" id="GO:0016020">
    <property type="term" value="C:membrane"/>
    <property type="evidence" value="ECO:0007669"/>
    <property type="project" value="UniProtKB-SubCell"/>
</dbReference>
<comment type="subcellular location">
    <subcellularLocation>
        <location evidence="1">Membrane</location>
        <topology evidence="1">Multi-pass membrane protein</topology>
    </subcellularLocation>
</comment>
<comment type="similarity">
    <text evidence="2">Belongs to the drug/metabolite transporter (DMT) superfamily. 10 TMS drug/metabolite exporter (DME) (TC 2.A.7.3) family.</text>
</comment>
<name>A0A7K1RNY5_AGRVI</name>
<feature type="transmembrane region" description="Helical" evidence="6">
    <location>
        <begin position="212"/>
        <end position="236"/>
    </location>
</feature>
<feature type="transmembrane region" description="Helical" evidence="6">
    <location>
        <begin position="100"/>
        <end position="118"/>
    </location>
</feature>
<dbReference type="AlphaFoldDB" id="A0A7K1RNY5"/>
<proteinExistence type="inferred from homology"/>
<dbReference type="Pfam" id="PF00892">
    <property type="entry name" value="EamA"/>
    <property type="match status" value="2"/>
</dbReference>
<evidence type="ECO:0000313" key="9">
    <source>
        <dbReference type="Proteomes" id="UP000440716"/>
    </source>
</evidence>
<dbReference type="SUPFAM" id="SSF103481">
    <property type="entry name" value="Multidrug resistance efflux transporter EmrE"/>
    <property type="match status" value="2"/>
</dbReference>
<accession>A0A7K1RNY5</accession>
<dbReference type="PANTHER" id="PTHR22911">
    <property type="entry name" value="ACYL-MALONYL CONDENSING ENZYME-RELATED"/>
    <property type="match status" value="1"/>
</dbReference>
<dbReference type="Proteomes" id="UP000440716">
    <property type="component" value="Unassembled WGS sequence"/>
</dbReference>
<feature type="transmembrane region" description="Helical" evidence="6">
    <location>
        <begin position="268"/>
        <end position="285"/>
    </location>
</feature>
<feature type="transmembrane region" description="Helical" evidence="6">
    <location>
        <begin position="12"/>
        <end position="32"/>
    </location>
</feature>
<evidence type="ECO:0000259" key="7">
    <source>
        <dbReference type="Pfam" id="PF00892"/>
    </source>
</evidence>
<feature type="transmembrane region" description="Helical" evidence="6">
    <location>
        <begin position="130"/>
        <end position="148"/>
    </location>
</feature>
<dbReference type="EMBL" id="WPHU01000026">
    <property type="protein sequence ID" value="MVA59572.1"/>
    <property type="molecule type" value="Genomic_DNA"/>
</dbReference>
<evidence type="ECO:0000256" key="2">
    <source>
        <dbReference type="ARBA" id="ARBA00009853"/>
    </source>
</evidence>
<feature type="domain" description="EamA" evidence="7">
    <location>
        <begin position="12"/>
        <end position="141"/>
    </location>
</feature>
<organism evidence="8 9">
    <name type="scientific">Agrobacterium vitis</name>
    <name type="common">Rhizobium vitis</name>
    <dbReference type="NCBI Taxonomy" id="373"/>
    <lineage>
        <taxon>Bacteria</taxon>
        <taxon>Pseudomonadati</taxon>
        <taxon>Pseudomonadota</taxon>
        <taxon>Alphaproteobacteria</taxon>
        <taxon>Hyphomicrobiales</taxon>
        <taxon>Rhizobiaceae</taxon>
        <taxon>Rhizobium/Agrobacterium group</taxon>
        <taxon>Agrobacterium</taxon>
    </lineage>
</organism>
<evidence type="ECO:0000256" key="4">
    <source>
        <dbReference type="ARBA" id="ARBA00022989"/>
    </source>
</evidence>
<keyword evidence="4 6" id="KW-1133">Transmembrane helix</keyword>
<feature type="domain" description="EamA" evidence="7">
    <location>
        <begin position="156"/>
        <end position="282"/>
    </location>
</feature>
<evidence type="ECO:0000256" key="3">
    <source>
        <dbReference type="ARBA" id="ARBA00022692"/>
    </source>
</evidence>
<gene>
    <name evidence="8" type="ORF">GOZ88_26155</name>
</gene>